<keyword evidence="2" id="KW-1185">Reference proteome</keyword>
<dbReference type="Proteomes" id="UP001335325">
    <property type="component" value="Chromosome"/>
</dbReference>
<evidence type="ECO:0000313" key="2">
    <source>
        <dbReference type="Proteomes" id="UP001335325"/>
    </source>
</evidence>
<organism evidence="1 2">
    <name type="scientific">Streptomyces hirsutus</name>
    <dbReference type="NCBI Taxonomy" id="35620"/>
    <lineage>
        <taxon>Bacteria</taxon>
        <taxon>Bacillati</taxon>
        <taxon>Actinomycetota</taxon>
        <taxon>Actinomycetes</taxon>
        <taxon>Kitasatosporales</taxon>
        <taxon>Streptomycetaceae</taxon>
        <taxon>Streptomyces</taxon>
    </lineage>
</organism>
<dbReference type="InterPro" id="IPR011010">
    <property type="entry name" value="DNA_brk_join_enz"/>
</dbReference>
<reference evidence="1 2" key="1">
    <citation type="submission" date="2022-10" db="EMBL/GenBank/DDBJ databases">
        <title>The complete genomes of actinobacterial strains from the NBC collection.</title>
        <authorList>
            <person name="Joergensen T.S."/>
            <person name="Alvarez Arevalo M."/>
            <person name="Sterndorff E.B."/>
            <person name="Faurdal D."/>
            <person name="Vuksanovic O."/>
            <person name="Mourched A.-S."/>
            <person name="Charusanti P."/>
            <person name="Shaw S."/>
            <person name="Blin K."/>
            <person name="Weber T."/>
        </authorList>
    </citation>
    <scope>NUCLEOTIDE SEQUENCE [LARGE SCALE GENOMIC DNA]</scope>
    <source>
        <strain evidence="1 2">NBC 01753</strain>
    </source>
</reference>
<dbReference type="EMBL" id="CP109134">
    <property type="protein sequence ID" value="WSD04920.1"/>
    <property type="molecule type" value="Genomic_DNA"/>
</dbReference>
<dbReference type="RefSeq" id="WP_326751214.1">
    <property type="nucleotide sequence ID" value="NZ_CP109134.1"/>
</dbReference>
<accession>A0ABZ1GFK4</accession>
<proteinExistence type="predicted"/>
<sequence length="699" mass="79471">MFLYYGLAPTHAQPLKKYGRRTGRTGVDQRERLHWVEHVRAAAAPTRNDPAVLPPAVPGQQPLFPVRRMLSIDVCRRILQRPLAGYSEVVEHTAAFAADIGISKAMERKLHEMLRLALAVRDADGDDIVDELVLDDIPNYGRSVRAILLRAEMLRLLPEPREPERPQRSRTSRTTRRVWAPRAMTPRSCKQCGSWFAAKMKTTCEPCSSFARTRGNSAASTGACDRCRRVDLPLADGHCRGCRWHVAIHGPGDITRYGTQLWLGSPVPAPTSLRRSEVPPPTSLRPVSEHLMDPGQERLFELRRDWSSVVELERQDLPTPTDSAQLLLADLDSVMKREMWSKFVATKTRRTLAVLVSWLGADAPLLESDIRALVDNRPLQFSGRRVTQFLETRGLLIPDSEFRRDVQQKRLEAELAALPATIAQELSVWIKVVHGEGKWEHTGRSYRSIARYWHVLDPILKGWLANGIESLREITQDDVKRAIATRKGTPARSIHIVLRNIFRALRQEGVIFRDPTRGLVFAGINKPPPSVPSDRLAGVLNHARNDFQRFVMVLVCVHALSGTDMRHLLLTDLNLSRESLIVRRPGKRHIIYLDELTYRCASAWLRERHRRWPVTTNPHLLINRWTAVDTTHSPIGIAFTNIFRPTGLTMPTLRQDRIRDEAFEVDDPLHLMRLFGISSQTAMRYITAAHPERTAKLPR</sequence>
<protein>
    <recommendedName>
        <fullName evidence="3">Integrase</fullName>
    </recommendedName>
</protein>
<dbReference type="SUPFAM" id="SSF56349">
    <property type="entry name" value="DNA breaking-rejoining enzymes"/>
    <property type="match status" value="1"/>
</dbReference>
<dbReference type="GeneID" id="91541613"/>
<evidence type="ECO:0000313" key="1">
    <source>
        <dbReference type="EMBL" id="WSD04920.1"/>
    </source>
</evidence>
<gene>
    <name evidence="1" type="ORF">OIE73_03545</name>
</gene>
<evidence type="ECO:0008006" key="3">
    <source>
        <dbReference type="Google" id="ProtNLM"/>
    </source>
</evidence>
<name>A0ABZ1GFK4_9ACTN</name>